<feature type="compositionally biased region" description="Low complexity" evidence="1">
    <location>
        <begin position="402"/>
        <end position="420"/>
    </location>
</feature>
<feature type="region of interest" description="Disordered" evidence="1">
    <location>
        <begin position="371"/>
        <end position="420"/>
    </location>
</feature>
<feature type="transmembrane region" description="Helical" evidence="2">
    <location>
        <begin position="40"/>
        <end position="58"/>
    </location>
</feature>
<evidence type="ECO:0000256" key="1">
    <source>
        <dbReference type="SAM" id="MobiDB-lite"/>
    </source>
</evidence>
<dbReference type="EMBL" id="JBJHZZ010000001">
    <property type="protein sequence ID" value="MFL0245691.1"/>
    <property type="molecule type" value="Genomic_DNA"/>
</dbReference>
<sequence>MNNLIGLFKEIIYLGATASVLILIILLIKKIFNKALSPKWHYYIWVLLLIRLLIPFYPESSVSIYNLFNAAGEKVNLPISQISIPFQESSLNGSSINTPKTADASVNKNNITNSDASSPITNTTLKANDILKFNSAITLMTLVCAIGVLLFSLYTLYINIAFAVNVHKKYTPLKDERINGILDCCKDIMKIKHTIPLLSSKKVRTPSLYGFFNTKILVSKPYLDQLSDAEIKYIFLHELTHYKRKDIVTNWIIALLQIIYFFNPLIWYAFNKIREDCEISCDAEALRYINEVEYQGYGRTIIKLIKLLSESNFIPVTMGISKNKSSYKRRIIMISKFKKSKWTNTLLSIILIISVGLIGLTGCKVSTNNTTNTESKSNAVSTISPNSTTSIQQENNTQGDSNTPKPSQNTNTNTNTNTNASANETKEAFYGEWVINQVLAFGPVGAYSSENAKSLIGKTLSFSQDKASFFGDQPSDITKLAANPVYKKSVISNADFITNYRIPLDKLGLKTDSIAEVSVSDPNGYVSTFFIKDNNTLIIYGGGTYFELIRKTV</sequence>
<dbReference type="CDD" id="cd07341">
    <property type="entry name" value="M56_BlaR1_MecR1_like"/>
    <property type="match status" value="1"/>
</dbReference>
<dbReference type="RefSeq" id="WP_406768144.1">
    <property type="nucleotide sequence ID" value="NZ_JBJHZZ010000001.1"/>
</dbReference>
<evidence type="ECO:0000259" key="3">
    <source>
        <dbReference type="Pfam" id="PF05569"/>
    </source>
</evidence>
<keyword evidence="2" id="KW-1133">Transmembrane helix</keyword>
<keyword evidence="5" id="KW-1185">Reference proteome</keyword>
<feature type="transmembrane region" description="Helical" evidence="2">
    <location>
        <begin position="12"/>
        <end position="28"/>
    </location>
</feature>
<organism evidence="4 5">
    <name type="scientific">Candidatus Clostridium stratigraminis</name>
    <dbReference type="NCBI Taxonomy" id="3381661"/>
    <lineage>
        <taxon>Bacteria</taxon>
        <taxon>Bacillati</taxon>
        <taxon>Bacillota</taxon>
        <taxon>Clostridia</taxon>
        <taxon>Eubacteriales</taxon>
        <taxon>Clostridiaceae</taxon>
        <taxon>Clostridium</taxon>
    </lineage>
</organism>
<feature type="transmembrane region" description="Helical" evidence="2">
    <location>
        <begin position="342"/>
        <end position="362"/>
    </location>
</feature>
<name>A0ABW8SZ63_9CLOT</name>
<evidence type="ECO:0000256" key="2">
    <source>
        <dbReference type="SAM" id="Phobius"/>
    </source>
</evidence>
<dbReference type="InterPro" id="IPR052173">
    <property type="entry name" value="Beta-lactam_resp_regulator"/>
</dbReference>
<dbReference type="PANTHER" id="PTHR34978:SF3">
    <property type="entry name" value="SLR0241 PROTEIN"/>
    <property type="match status" value="1"/>
</dbReference>
<dbReference type="Gene3D" id="3.30.2010.10">
    <property type="entry name" value="Metalloproteases ('zincins'), catalytic domain"/>
    <property type="match status" value="1"/>
</dbReference>
<dbReference type="InterPro" id="IPR008756">
    <property type="entry name" value="Peptidase_M56"/>
</dbReference>
<keyword evidence="2" id="KW-0472">Membrane</keyword>
<accession>A0ABW8SZ63</accession>
<dbReference type="PANTHER" id="PTHR34978">
    <property type="entry name" value="POSSIBLE SENSOR-TRANSDUCER PROTEIN BLAR"/>
    <property type="match status" value="1"/>
</dbReference>
<protein>
    <submittedName>
        <fullName evidence="4">M56 family metallopeptidase</fullName>
    </submittedName>
</protein>
<reference evidence="4 5" key="1">
    <citation type="submission" date="2024-11" db="EMBL/GenBank/DDBJ databases">
        <authorList>
            <person name="Heng Y.C."/>
            <person name="Lim A.C.H."/>
            <person name="Lee J.K.Y."/>
            <person name="Kittelmann S."/>
        </authorList>
    </citation>
    <scope>NUCLEOTIDE SEQUENCE [LARGE SCALE GENOMIC DNA]</scope>
    <source>
        <strain evidence="4 5">WILCCON 0185</strain>
    </source>
</reference>
<feature type="transmembrane region" description="Helical" evidence="2">
    <location>
        <begin position="251"/>
        <end position="270"/>
    </location>
</feature>
<dbReference type="Proteomes" id="UP001623591">
    <property type="component" value="Unassembled WGS sequence"/>
</dbReference>
<feature type="compositionally biased region" description="Polar residues" evidence="1">
    <location>
        <begin position="379"/>
        <end position="401"/>
    </location>
</feature>
<evidence type="ECO:0000313" key="5">
    <source>
        <dbReference type="Proteomes" id="UP001623591"/>
    </source>
</evidence>
<gene>
    <name evidence="4" type="ORF">ACJDUG_01710</name>
</gene>
<evidence type="ECO:0000313" key="4">
    <source>
        <dbReference type="EMBL" id="MFL0245691.1"/>
    </source>
</evidence>
<keyword evidence="2" id="KW-0812">Transmembrane</keyword>
<feature type="domain" description="Peptidase M56" evidence="3">
    <location>
        <begin position="17"/>
        <end position="334"/>
    </location>
</feature>
<comment type="caution">
    <text evidence="4">The sequence shown here is derived from an EMBL/GenBank/DDBJ whole genome shotgun (WGS) entry which is preliminary data.</text>
</comment>
<proteinExistence type="predicted"/>
<feature type="transmembrane region" description="Helical" evidence="2">
    <location>
        <begin position="136"/>
        <end position="164"/>
    </location>
</feature>
<dbReference type="Pfam" id="PF05569">
    <property type="entry name" value="Peptidase_M56"/>
    <property type="match status" value="1"/>
</dbReference>